<proteinExistence type="predicted"/>
<organism evidence="1 2">
    <name type="scientific">Streptomyces microflavus</name>
    <name type="common">Streptomyces lipmanii</name>
    <dbReference type="NCBI Taxonomy" id="1919"/>
    <lineage>
        <taxon>Bacteria</taxon>
        <taxon>Bacillati</taxon>
        <taxon>Actinomycetota</taxon>
        <taxon>Actinomycetes</taxon>
        <taxon>Kitasatosporales</taxon>
        <taxon>Streptomycetaceae</taxon>
        <taxon>Streptomyces</taxon>
    </lineage>
</organism>
<gene>
    <name evidence="1" type="ORF">Smic_49030</name>
</gene>
<sequence>MGTLAAGLRLFGAALTPGPFGVAVGVRSVGVIGEAVPVLRVAGLACPVLLPERDHRGPARRTPHQP</sequence>
<evidence type="ECO:0000313" key="1">
    <source>
        <dbReference type="EMBL" id="GFN06347.1"/>
    </source>
</evidence>
<dbReference type="EMBL" id="BLWD01000001">
    <property type="protein sequence ID" value="GFN06347.1"/>
    <property type="molecule type" value="Genomic_DNA"/>
</dbReference>
<dbReference type="AlphaFoldDB" id="A0A7J0CX65"/>
<name>A0A7J0CX65_STRMI</name>
<dbReference type="Proteomes" id="UP000498740">
    <property type="component" value="Unassembled WGS sequence"/>
</dbReference>
<reference evidence="1 2" key="1">
    <citation type="submission" date="2020-05" db="EMBL/GenBank/DDBJ databases">
        <title>Whole genome shotgun sequence of Streptomyces microflavus NBRC 13062.</title>
        <authorList>
            <person name="Komaki H."/>
            <person name="Tamura T."/>
        </authorList>
    </citation>
    <scope>NUCLEOTIDE SEQUENCE [LARGE SCALE GENOMIC DNA]</scope>
    <source>
        <strain evidence="1 2">NBRC 13062</strain>
    </source>
</reference>
<accession>A0A7J0CX65</accession>
<protein>
    <submittedName>
        <fullName evidence="1">Uncharacterized protein</fullName>
    </submittedName>
</protein>
<evidence type="ECO:0000313" key="2">
    <source>
        <dbReference type="Proteomes" id="UP000498740"/>
    </source>
</evidence>
<comment type="caution">
    <text evidence="1">The sequence shown here is derived from an EMBL/GenBank/DDBJ whole genome shotgun (WGS) entry which is preliminary data.</text>
</comment>